<dbReference type="SUPFAM" id="SSF46934">
    <property type="entry name" value="UBA-like"/>
    <property type="match status" value="1"/>
</dbReference>
<dbReference type="GO" id="GO:0043130">
    <property type="term" value="F:ubiquitin binding"/>
    <property type="evidence" value="ECO:0007669"/>
    <property type="project" value="InterPro"/>
</dbReference>
<dbReference type="AlphaFoldDB" id="A0A914H440"/>
<sequence>MCFGPHVFRPPRVRRNVQNRVASAQLPQVTAQMPFSEEELDELQEMFPNIHKEVMRSVLEANGATGSWL</sequence>
<proteinExistence type="predicted"/>
<dbReference type="InterPro" id="IPR009060">
    <property type="entry name" value="UBA-like_sf"/>
</dbReference>
<evidence type="ECO:0000259" key="1">
    <source>
        <dbReference type="PROSITE" id="PS51140"/>
    </source>
</evidence>
<reference evidence="3" key="1">
    <citation type="submission" date="2022-11" db="UniProtKB">
        <authorList>
            <consortium name="WormBaseParasite"/>
        </authorList>
    </citation>
    <scope>IDENTIFICATION</scope>
</reference>
<dbReference type="PROSITE" id="PS51140">
    <property type="entry name" value="CUE"/>
    <property type="match status" value="1"/>
</dbReference>
<dbReference type="InterPro" id="IPR003892">
    <property type="entry name" value="CUE"/>
</dbReference>
<evidence type="ECO:0000313" key="3">
    <source>
        <dbReference type="WBParaSite" id="Gr19_v10_g13665.t1"/>
    </source>
</evidence>
<dbReference type="Proteomes" id="UP000887572">
    <property type="component" value="Unplaced"/>
</dbReference>
<dbReference type="Gene3D" id="1.10.8.10">
    <property type="entry name" value="DNA helicase RuvA subunit, C-terminal domain"/>
    <property type="match status" value="1"/>
</dbReference>
<protein>
    <submittedName>
        <fullName evidence="3">CUE domain-containing protein</fullName>
    </submittedName>
</protein>
<name>A0A914H440_GLORO</name>
<keyword evidence="2" id="KW-1185">Reference proteome</keyword>
<accession>A0A914H440</accession>
<dbReference type="Pfam" id="PF02845">
    <property type="entry name" value="CUE"/>
    <property type="match status" value="1"/>
</dbReference>
<feature type="domain" description="CUE" evidence="1">
    <location>
        <begin position="35"/>
        <end position="69"/>
    </location>
</feature>
<evidence type="ECO:0000313" key="2">
    <source>
        <dbReference type="Proteomes" id="UP000887572"/>
    </source>
</evidence>
<organism evidence="2 3">
    <name type="scientific">Globodera rostochiensis</name>
    <name type="common">Golden nematode worm</name>
    <name type="synonym">Heterodera rostochiensis</name>
    <dbReference type="NCBI Taxonomy" id="31243"/>
    <lineage>
        <taxon>Eukaryota</taxon>
        <taxon>Metazoa</taxon>
        <taxon>Ecdysozoa</taxon>
        <taxon>Nematoda</taxon>
        <taxon>Chromadorea</taxon>
        <taxon>Rhabditida</taxon>
        <taxon>Tylenchina</taxon>
        <taxon>Tylenchomorpha</taxon>
        <taxon>Tylenchoidea</taxon>
        <taxon>Heteroderidae</taxon>
        <taxon>Heteroderinae</taxon>
        <taxon>Globodera</taxon>
    </lineage>
</organism>
<dbReference type="WBParaSite" id="Gr19_v10_g13665.t1">
    <property type="protein sequence ID" value="Gr19_v10_g13665.t1"/>
    <property type="gene ID" value="Gr19_v10_g13665"/>
</dbReference>